<dbReference type="RefSeq" id="WP_180046460.1">
    <property type="nucleotide sequence ID" value="NZ_CP048659.1"/>
</dbReference>
<dbReference type="EMBL" id="CP048659">
    <property type="protein sequence ID" value="QOW44912.1"/>
    <property type="molecule type" value="Genomic_DNA"/>
</dbReference>
<name>A0A7S6VUF6_9GAMM</name>
<proteinExistence type="predicted"/>
<sequence length="94" mass="11194">MVAVFLLLISACFWHRQARIEQFEQLDVDLWSVKMTQDTVIQRVKIKKMVDHLFYIVIYFEDINALNKSSNIIIWHDQCDLKSWKMLKAHANLG</sequence>
<organism evidence="1 2">
    <name type="scientific">Acinetobacter piscicola</name>
    <dbReference type="NCBI Taxonomy" id="2006115"/>
    <lineage>
        <taxon>Bacteria</taxon>
        <taxon>Pseudomonadati</taxon>
        <taxon>Pseudomonadota</taxon>
        <taxon>Gammaproteobacteria</taxon>
        <taxon>Moraxellales</taxon>
        <taxon>Moraxellaceae</taxon>
        <taxon>Acinetobacter</taxon>
    </lineage>
</organism>
<dbReference type="Proteomes" id="UP000593966">
    <property type="component" value="Chromosome"/>
</dbReference>
<gene>
    <name evidence="1" type="ORF">G0028_02760</name>
</gene>
<keyword evidence="2" id="KW-1185">Reference proteome</keyword>
<reference evidence="1 2" key="1">
    <citation type="submission" date="2020-02" db="EMBL/GenBank/DDBJ databases">
        <title>Tigecycline-resistant Acinetobacter species from pigs and migratory birds.</title>
        <authorList>
            <person name="Chen C."/>
            <person name="Sun J."/>
            <person name="Liao X.-P."/>
            <person name="Liu Y.-H."/>
        </authorList>
    </citation>
    <scope>NUCLEOTIDE SEQUENCE [LARGE SCALE GENOMIC DNA]</scope>
    <source>
        <strain evidence="1 2">YH12207_T</strain>
    </source>
</reference>
<dbReference type="AlphaFoldDB" id="A0A7S6VUF6"/>
<evidence type="ECO:0000313" key="2">
    <source>
        <dbReference type="Proteomes" id="UP000593966"/>
    </source>
</evidence>
<accession>A0A7S6VUF6</accession>
<protein>
    <submittedName>
        <fullName evidence="1">Uncharacterized protein</fullName>
    </submittedName>
</protein>
<evidence type="ECO:0000313" key="1">
    <source>
        <dbReference type="EMBL" id="QOW44912.1"/>
    </source>
</evidence>